<dbReference type="SUPFAM" id="SSF57756">
    <property type="entry name" value="Retrovirus zinc finger-like domains"/>
    <property type="match status" value="1"/>
</dbReference>
<dbReference type="InterPro" id="IPR050462">
    <property type="entry name" value="Retroviral_Gag-Pol_poly"/>
</dbReference>
<dbReference type="InterPro" id="IPR003036">
    <property type="entry name" value="Gag_P30"/>
</dbReference>
<dbReference type="InterPro" id="IPR010999">
    <property type="entry name" value="Retrovr_matrix"/>
</dbReference>
<evidence type="ECO:0000259" key="1">
    <source>
        <dbReference type="Pfam" id="PF02093"/>
    </source>
</evidence>
<dbReference type="SUPFAM" id="SSF47943">
    <property type="entry name" value="Retrovirus capsid protein, N-terminal core domain"/>
    <property type="match status" value="1"/>
</dbReference>
<dbReference type="GO" id="GO:0019068">
    <property type="term" value="P:virion assembly"/>
    <property type="evidence" value="ECO:0007669"/>
    <property type="project" value="InterPro"/>
</dbReference>
<dbReference type="GO" id="GO:0003676">
    <property type="term" value="F:nucleic acid binding"/>
    <property type="evidence" value="ECO:0007669"/>
    <property type="project" value="InterPro"/>
</dbReference>
<dbReference type="Proteomes" id="UP000694567">
    <property type="component" value="Unplaced"/>
</dbReference>
<accession>A0A8C0E9J4</accession>
<dbReference type="PANTHER" id="PTHR33166">
    <property type="entry name" value="GAG_P30 DOMAIN-CONTAINING PROTEIN"/>
    <property type="match status" value="1"/>
</dbReference>
<dbReference type="AlphaFoldDB" id="A0A8C0E9J4"/>
<dbReference type="InterPro" id="IPR036946">
    <property type="entry name" value="G_retro_matrix_sf"/>
</dbReference>
<dbReference type="Gene3D" id="1.10.150.180">
    <property type="entry name" value="Gamma-retroviral matrix domain"/>
    <property type="match status" value="1"/>
</dbReference>
<dbReference type="Ensembl" id="ENSBOBT00000001591.1">
    <property type="protein sequence ID" value="ENSBOBP00000001562.1"/>
    <property type="gene ID" value="ENSBOBG00000001070.1"/>
</dbReference>
<dbReference type="Gene3D" id="1.10.375.10">
    <property type="entry name" value="Human Immunodeficiency Virus Type 1 Capsid Protein"/>
    <property type="match status" value="1"/>
</dbReference>
<evidence type="ECO:0000313" key="3">
    <source>
        <dbReference type="Proteomes" id="UP000694567"/>
    </source>
</evidence>
<sequence>MGAGSSTSGILKKSPLGCILQHWKQIGGPPGGSPKREDLIKYCNQWWPLYKLEDGEKWPVNRTLNYNTLLQLMLFLRWEGKRDEVIYADTFSTLWQHPKWQKKCGINLAPADPLVIGLEKDRKGKAVLKRCCSACSTGQRCLKWTREEIEEDLEMLTAPGGPILVKVPFSITDLNNWKIAAGNYRDDPEKVASVFEMMIKTHNPDWQDIEAILQVLFDGTERDMVQRVVQTHLQAQIASGALQGEMKHYFPSINPNWDPNDPNDRHMIERYQQLVLFGIRNATLRAINWSKLYEIKQDKKESPTDFLNQLKEAARKYTTLDIESEEGKGQLATLFVGQAWDDIRWKLQKLQGAEARNIGKIEQQKEKTNAKLVEVLGDIQKERGSVVFRGNIRGGMRGRGKGRGLPNPTVGQNLCAYCKKDGHWKEECPVLMGNRKAVPIAALEEKD</sequence>
<protein>
    <recommendedName>
        <fullName evidence="1">Core shell protein Gag P30 domain-containing protein</fullName>
    </recommendedName>
</protein>
<keyword evidence="3" id="KW-1185">Reference proteome</keyword>
<name>A0A8C0E9J4_BUBBB</name>
<reference evidence="2" key="2">
    <citation type="submission" date="2025-09" db="UniProtKB">
        <authorList>
            <consortium name="Ensembl"/>
        </authorList>
    </citation>
    <scope>IDENTIFICATION</scope>
</reference>
<dbReference type="InterPro" id="IPR008919">
    <property type="entry name" value="Retrov_capsid_N"/>
</dbReference>
<proteinExistence type="predicted"/>
<evidence type="ECO:0000313" key="2">
    <source>
        <dbReference type="Ensembl" id="ENSBOBP00000001562.1"/>
    </source>
</evidence>
<dbReference type="Pfam" id="PF02093">
    <property type="entry name" value="Gag_p30"/>
    <property type="match status" value="1"/>
</dbReference>
<dbReference type="SUPFAM" id="SSF47836">
    <property type="entry name" value="Retroviral matrix proteins"/>
    <property type="match status" value="1"/>
</dbReference>
<dbReference type="GO" id="GO:0008270">
    <property type="term" value="F:zinc ion binding"/>
    <property type="evidence" value="ECO:0007669"/>
    <property type="project" value="InterPro"/>
</dbReference>
<dbReference type="Gene3D" id="4.10.60.10">
    <property type="entry name" value="Zinc finger, CCHC-type"/>
    <property type="match status" value="1"/>
</dbReference>
<feature type="domain" description="Core shell protein Gag P30" evidence="1">
    <location>
        <begin position="173"/>
        <end position="368"/>
    </location>
</feature>
<reference evidence="2" key="1">
    <citation type="submission" date="2025-08" db="UniProtKB">
        <authorList>
            <consortium name="Ensembl"/>
        </authorList>
    </citation>
    <scope>IDENTIFICATION</scope>
</reference>
<organism evidence="2 3">
    <name type="scientific">Bubo bubo</name>
    <name type="common">Eurasian eagle-owl</name>
    <name type="synonym">Strix bubo</name>
    <dbReference type="NCBI Taxonomy" id="30461"/>
    <lineage>
        <taxon>Eukaryota</taxon>
        <taxon>Metazoa</taxon>
        <taxon>Chordata</taxon>
        <taxon>Craniata</taxon>
        <taxon>Vertebrata</taxon>
        <taxon>Euteleostomi</taxon>
        <taxon>Archelosauria</taxon>
        <taxon>Archosauria</taxon>
        <taxon>Dinosauria</taxon>
        <taxon>Saurischia</taxon>
        <taxon>Theropoda</taxon>
        <taxon>Coelurosauria</taxon>
        <taxon>Aves</taxon>
        <taxon>Neognathae</taxon>
        <taxon>Neoaves</taxon>
        <taxon>Telluraves</taxon>
        <taxon>Strigiformes</taxon>
        <taxon>Strigidae</taxon>
        <taxon>Bubo</taxon>
    </lineage>
</organism>
<dbReference type="InterPro" id="IPR036875">
    <property type="entry name" value="Znf_CCHC_sf"/>
</dbReference>